<dbReference type="RefSeq" id="WP_187761592.1">
    <property type="nucleotide sequence ID" value="NZ_CP061038.1"/>
</dbReference>
<dbReference type="EMBL" id="CP061038">
    <property type="protein sequence ID" value="QNQ09275.1"/>
    <property type="molecule type" value="Genomic_DNA"/>
</dbReference>
<dbReference type="KEGG" id="spap:H3Z74_21815"/>
<evidence type="ECO:0000313" key="2">
    <source>
        <dbReference type="Proteomes" id="UP000516148"/>
    </source>
</evidence>
<dbReference type="AlphaFoldDB" id="A0A7H0LHX2"/>
<accession>A0A7H0LHX2</accession>
<organism evidence="1 2">
    <name type="scientific">Sphingomonas alpina</name>
    <dbReference type="NCBI Taxonomy" id="653931"/>
    <lineage>
        <taxon>Bacteria</taxon>
        <taxon>Pseudomonadati</taxon>
        <taxon>Pseudomonadota</taxon>
        <taxon>Alphaproteobacteria</taxon>
        <taxon>Sphingomonadales</taxon>
        <taxon>Sphingomonadaceae</taxon>
        <taxon>Sphingomonas</taxon>
    </lineage>
</organism>
<keyword evidence="2" id="KW-1185">Reference proteome</keyword>
<gene>
    <name evidence="1" type="ORF">H3Z74_21815</name>
</gene>
<reference evidence="1 2" key="1">
    <citation type="submission" date="2020-09" db="EMBL/GenBank/DDBJ databases">
        <title>Sphingomonas sp., a new species isolated from pork steak.</title>
        <authorList>
            <person name="Heidler von Heilborn D."/>
        </authorList>
    </citation>
    <scope>NUCLEOTIDE SEQUENCE [LARGE SCALE GENOMIC DNA]</scope>
    <source>
        <strain evidence="2">S8-3T</strain>
    </source>
</reference>
<evidence type="ECO:0000313" key="1">
    <source>
        <dbReference type="EMBL" id="QNQ09275.1"/>
    </source>
</evidence>
<proteinExistence type="predicted"/>
<protein>
    <submittedName>
        <fullName evidence="1">Uncharacterized protein</fullName>
    </submittedName>
</protein>
<dbReference type="Proteomes" id="UP000516148">
    <property type="component" value="Chromosome"/>
</dbReference>
<name>A0A7H0LHX2_9SPHN</name>
<sequence length="97" mass="10969">MSSLGCPSYGWDRIVADAPEVTPLWERTHVAHKAGKTCEVCKAPIEIGEKYQSSGMIYEGDFSVWLRHQYAEHFPSGCPKLRPRDLAEIERDSEGYP</sequence>